<proteinExistence type="predicted"/>
<sequence length="139" mass="15536">MTNEIYWRRGLAVSLGAGAPKTHPPPVLRRLGPETERSCRYRLVARSLGHAHPARIIIDSDTIDRSLLERLDLTVDFDLKATVELWLRTLTLTGVNSETDTCSERAGGTHVPPMMTPMIGQDQDLSTEKLEELLPASRY</sequence>
<dbReference type="EMBL" id="CAJGYM010000091">
    <property type="protein sequence ID" value="CAD6197339.1"/>
    <property type="molecule type" value="Genomic_DNA"/>
</dbReference>
<dbReference type="Proteomes" id="UP000835052">
    <property type="component" value="Unassembled WGS sequence"/>
</dbReference>
<organism evidence="1 2">
    <name type="scientific">Caenorhabditis auriculariae</name>
    <dbReference type="NCBI Taxonomy" id="2777116"/>
    <lineage>
        <taxon>Eukaryota</taxon>
        <taxon>Metazoa</taxon>
        <taxon>Ecdysozoa</taxon>
        <taxon>Nematoda</taxon>
        <taxon>Chromadorea</taxon>
        <taxon>Rhabditida</taxon>
        <taxon>Rhabditina</taxon>
        <taxon>Rhabditomorpha</taxon>
        <taxon>Rhabditoidea</taxon>
        <taxon>Rhabditidae</taxon>
        <taxon>Peloderinae</taxon>
        <taxon>Caenorhabditis</taxon>
    </lineage>
</organism>
<evidence type="ECO:0000313" key="1">
    <source>
        <dbReference type="EMBL" id="CAD6197339.1"/>
    </source>
</evidence>
<reference evidence="1" key="1">
    <citation type="submission" date="2020-10" db="EMBL/GenBank/DDBJ databases">
        <authorList>
            <person name="Kikuchi T."/>
        </authorList>
    </citation>
    <scope>NUCLEOTIDE SEQUENCE</scope>
    <source>
        <strain evidence="1">NKZ352</strain>
    </source>
</reference>
<accession>A0A8S1HN95</accession>
<protein>
    <submittedName>
        <fullName evidence="1">Uncharacterized protein</fullName>
    </submittedName>
</protein>
<keyword evidence="2" id="KW-1185">Reference proteome</keyword>
<name>A0A8S1HN95_9PELO</name>
<evidence type="ECO:0000313" key="2">
    <source>
        <dbReference type="Proteomes" id="UP000835052"/>
    </source>
</evidence>
<dbReference type="AlphaFoldDB" id="A0A8S1HN95"/>
<gene>
    <name evidence="1" type="ORF">CAUJ_LOCUS13248</name>
</gene>
<comment type="caution">
    <text evidence="1">The sequence shown here is derived from an EMBL/GenBank/DDBJ whole genome shotgun (WGS) entry which is preliminary data.</text>
</comment>